<gene>
    <name evidence="1" type="ORF">FAP39_09375</name>
</gene>
<sequence length="156" mass="17356">MGAAYFYHLTRQPMDVTLPILIGKAREAGWRVLVRGRSPERMDWWDQKLWQVGGDEGFLPHGLAGSAHAAEQPILLCHDMTNANGAACLMTIDGADVQPDEVIQSERVCILFDGHDMDAVAQARVQWKTLTDAGCAAQYWSEETGNWQKKAEKTVD</sequence>
<dbReference type="PANTHER" id="PTHR38767">
    <property type="entry name" value="DNA POLYMERASE III SUBUNIT CHI"/>
    <property type="match status" value="1"/>
</dbReference>
<dbReference type="GO" id="GO:0032298">
    <property type="term" value="P:positive regulation of DNA-templated DNA replication initiation"/>
    <property type="evidence" value="ECO:0007669"/>
    <property type="project" value="TreeGrafter"/>
</dbReference>
<dbReference type="GO" id="GO:0003677">
    <property type="term" value="F:DNA binding"/>
    <property type="evidence" value="ECO:0007669"/>
    <property type="project" value="InterPro"/>
</dbReference>
<dbReference type="InterPro" id="IPR007459">
    <property type="entry name" value="DNA_pol3_chi"/>
</dbReference>
<proteinExistence type="predicted"/>
<dbReference type="NCBIfam" id="NF004347">
    <property type="entry name" value="PRK05728.1-4"/>
    <property type="match status" value="1"/>
</dbReference>
<keyword evidence="2" id="KW-1185">Reference proteome</keyword>
<comment type="caution">
    <text evidence="1">The sequence shown here is derived from an EMBL/GenBank/DDBJ whole genome shotgun (WGS) entry which is preliminary data.</text>
</comment>
<dbReference type="EMBL" id="SULI01000009">
    <property type="protein sequence ID" value="TKZ20732.1"/>
    <property type="molecule type" value="Genomic_DNA"/>
</dbReference>
<dbReference type="Gene3D" id="3.40.50.10110">
    <property type="entry name" value="DNA polymerase III subunit chi"/>
    <property type="match status" value="1"/>
</dbReference>
<evidence type="ECO:0000313" key="1">
    <source>
        <dbReference type="EMBL" id="TKZ20732.1"/>
    </source>
</evidence>
<dbReference type="Proteomes" id="UP000306575">
    <property type="component" value="Unassembled WGS sequence"/>
</dbReference>
<dbReference type="GO" id="GO:0006260">
    <property type="term" value="P:DNA replication"/>
    <property type="evidence" value="ECO:0007669"/>
    <property type="project" value="InterPro"/>
</dbReference>
<dbReference type="GO" id="GO:0003887">
    <property type="term" value="F:DNA-directed DNA polymerase activity"/>
    <property type="evidence" value="ECO:0007669"/>
    <property type="project" value="InterPro"/>
</dbReference>
<dbReference type="PANTHER" id="PTHR38767:SF1">
    <property type="entry name" value="DNA POLYMERASE III SUBUNIT CHI"/>
    <property type="match status" value="1"/>
</dbReference>
<reference evidence="1 2" key="1">
    <citation type="submission" date="2019-04" db="EMBL/GenBank/DDBJ databases">
        <title>Genome sequence of Pelagicola litoralis CL-ES2.</title>
        <authorList>
            <person name="Cao J."/>
        </authorList>
    </citation>
    <scope>NUCLEOTIDE SEQUENCE [LARGE SCALE GENOMIC DNA]</scope>
    <source>
        <strain evidence="1 2">CL-ES2</strain>
    </source>
</reference>
<evidence type="ECO:0000313" key="2">
    <source>
        <dbReference type="Proteomes" id="UP000306575"/>
    </source>
</evidence>
<dbReference type="SUPFAM" id="SSF102400">
    <property type="entry name" value="DNA polymerase III chi subunit"/>
    <property type="match status" value="1"/>
</dbReference>
<protein>
    <submittedName>
        <fullName evidence="1">DNA polymerase III subunit chi</fullName>
    </submittedName>
</protein>
<name>A0A4U7N4L2_9RHOB</name>
<dbReference type="Pfam" id="PF04364">
    <property type="entry name" value="DNA_pol3_chi"/>
    <property type="match status" value="1"/>
</dbReference>
<dbReference type="AlphaFoldDB" id="A0A4U7N4L2"/>
<dbReference type="RefSeq" id="WP_138016138.1">
    <property type="nucleotide sequence ID" value="NZ_SULI01000009.1"/>
</dbReference>
<dbReference type="OrthoDB" id="9795973at2"/>
<organism evidence="1 2">
    <name type="scientific">Shimia litoralis</name>
    <dbReference type="NCBI Taxonomy" id="420403"/>
    <lineage>
        <taxon>Bacteria</taxon>
        <taxon>Pseudomonadati</taxon>
        <taxon>Pseudomonadota</taxon>
        <taxon>Alphaproteobacteria</taxon>
        <taxon>Rhodobacterales</taxon>
        <taxon>Roseobacteraceae</taxon>
    </lineage>
</organism>
<dbReference type="InterPro" id="IPR036768">
    <property type="entry name" value="PolIII_chi_sf"/>
</dbReference>
<accession>A0A4U7N4L2</accession>